<dbReference type="InterPro" id="IPR016197">
    <property type="entry name" value="Chromo-like_dom_sf"/>
</dbReference>
<dbReference type="InterPro" id="IPR000953">
    <property type="entry name" value="Chromo/chromo_shadow_dom"/>
</dbReference>
<dbReference type="Gene3D" id="2.40.50.40">
    <property type="match status" value="2"/>
</dbReference>
<dbReference type="Pfam" id="PF00385">
    <property type="entry name" value="Chromo"/>
    <property type="match status" value="1"/>
</dbReference>
<evidence type="ECO:0000256" key="2">
    <source>
        <dbReference type="SAM" id="MobiDB-lite"/>
    </source>
</evidence>
<dbReference type="GO" id="GO:0006338">
    <property type="term" value="P:chromatin remodeling"/>
    <property type="evidence" value="ECO:0007669"/>
    <property type="project" value="UniProtKB-ARBA"/>
</dbReference>
<dbReference type="InterPro" id="IPR023780">
    <property type="entry name" value="Chromo_domain"/>
</dbReference>
<dbReference type="SMART" id="SM00298">
    <property type="entry name" value="CHROMO"/>
    <property type="match status" value="2"/>
</dbReference>
<feature type="compositionally biased region" description="Acidic residues" evidence="2">
    <location>
        <begin position="115"/>
        <end position="124"/>
    </location>
</feature>
<feature type="compositionally biased region" description="Polar residues" evidence="2">
    <location>
        <begin position="69"/>
        <end position="84"/>
    </location>
</feature>
<proteinExistence type="predicted"/>
<dbReference type="SUPFAM" id="SSF54160">
    <property type="entry name" value="Chromo domain-like"/>
    <property type="match status" value="2"/>
</dbReference>
<dbReference type="AlphaFoldDB" id="A0A7S9KQW5"/>
<organism evidence="4 5">
    <name type="scientific">Epichloe festucae (strain Fl1)</name>
    <dbReference type="NCBI Taxonomy" id="877507"/>
    <lineage>
        <taxon>Eukaryota</taxon>
        <taxon>Fungi</taxon>
        <taxon>Dikarya</taxon>
        <taxon>Ascomycota</taxon>
        <taxon>Pezizomycotina</taxon>
        <taxon>Sordariomycetes</taxon>
        <taxon>Hypocreomycetidae</taxon>
        <taxon>Hypocreales</taxon>
        <taxon>Clavicipitaceae</taxon>
        <taxon>Epichloe</taxon>
    </lineage>
</organism>
<keyword evidence="5" id="KW-1185">Reference proteome</keyword>
<accession>A0A7S9KQW5</accession>
<dbReference type="CDD" id="cd00024">
    <property type="entry name" value="CD_CSD"/>
    <property type="match status" value="2"/>
</dbReference>
<comment type="subunit">
    <text evidence="1">Component of the NuA4 histone acetyltransferase complex.</text>
</comment>
<reference evidence="4 5" key="1">
    <citation type="journal article" date="2018" name="PLoS Genet.">
        <title>Repeat elements organise 3D genome structure and mediate transcription in the filamentous fungus Epichloe festucae.</title>
        <authorList>
            <person name="Winter D.J."/>
            <person name="Ganley A.R.D."/>
            <person name="Young C.A."/>
            <person name="Liachko I."/>
            <person name="Schardl C.L."/>
            <person name="Dupont P.Y."/>
            <person name="Berry D."/>
            <person name="Ram A."/>
            <person name="Scott B."/>
            <person name="Cox M.P."/>
        </authorList>
    </citation>
    <scope>NUCLEOTIDE SEQUENCE [LARGE SCALE GENOMIC DNA]</scope>
    <source>
        <strain evidence="4 5">Fl1</strain>
    </source>
</reference>
<sequence>MSSILASIFPPRKAAIDGSVASSPLGPDPDTSANKLKRKSLPGMKKRRSVKFQDILNDEPSPPSPPQPTAETTFSPAESESAANLASDEGAGVPQEDSAEEAAAVVGGSPGDAPNETETEETEYAFERFAHHRWAGNSIEIQVEWQDGDATWEQEAVLHQDAPDALLEYWESQGGRPTNPDDPDLFDIHAIRRHSKDRKKLLVEWVGYGPKEATWVPRAAVEETAPEVVAQYWESVKRSAKPRQRRRRR</sequence>
<feature type="domain" description="Chromo" evidence="3">
    <location>
        <begin position="186"/>
        <end position="244"/>
    </location>
</feature>
<gene>
    <name evidence="4" type="ORF">C2857_007464</name>
</gene>
<feature type="compositionally biased region" description="Basic residues" evidence="2">
    <location>
        <begin position="35"/>
        <end position="50"/>
    </location>
</feature>
<evidence type="ECO:0000259" key="3">
    <source>
        <dbReference type="PROSITE" id="PS50013"/>
    </source>
</evidence>
<dbReference type="PROSITE" id="PS50013">
    <property type="entry name" value="CHROMO_2"/>
    <property type="match status" value="1"/>
</dbReference>
<evidence type="ECO:0000313" key="5">
    <source>
        <dbReference type="Proteomes" id="UP000594364"/>
    </source>
</evidence>
<dbReference type="EMBL" id="CP031386">
    <property type="protein sequence ID" value="QPG98295.1"/>
    <property type="molecule type" value="Genomic_DNA"/>
</dbReference>
<feature type="region of interest" description="Disordered" evidence="2">
    <location>
        <begin position="1"/>
        <end position="124"/>
    </location>
</feature>
<evidence type="ECO:0000313" key="4">
    <source>
        <dbReference type="EMBL" id="QPG98295.1"/>
    </source>
</evidence>
<protein>
    <recommendedName>
        <fullName evidence="3">Chromo domain-containing protein</fullName>
    </recommendedName>
</protein>
<evidence type="ECO:0000256" key="1">
    <source>
        <dbReference type="ARBA" id="ARBA00011353"/>
    </source>
</evidence>
<dbReference type="Proteomes" id="UP000594364">
    <property type="component" value="Chromosome 2"/>
</dbReference>
<name>A0A7S9KQW5_EPIFF</name>
<dbReference type="OrthoDB" id="433924at2759"/>